<accession>A0A9Q0KGT5</accession>
<dbReference type="InterPro" id="IPR053168">
    <property type="entry name" value="Glutamic_endopeptidase"/>
</dbReference>
<evidence type="ECO:0000313" key="2">
    <source>
        <dbReference type="EMBL" id="KAJ4970219.1"/>
    </source>
</evidence>
<dbReference type="InterPro" id="IPR025521">
    <property type="entry name" value="Neprosin_propep"/>
</dbReference>
<dbReference type="AlphaFoldDB" id="A0A9Q0KGT5"/>
<dbReference type="Pfam" id="PF03080">
    <property type="entry name" value="Neprosin"/>
    <property type="match status" value="2"/>
</dbReference>
<evidence type="ECO:0000313" key="3">
    <source>
        <dbReference type="Proteomes" id="UP001141806"/>
    </source>
</evidence>
<dbReference type="InterPro" id="IPR004314">
    <property type="entry name" value="Neprosin"/>
</dbReference>
<protein>
    <recommendedName>
        <fullName evidence="1">Neprosin PEP catalytic domain-containing protein</fullName>
    </recommendedName>
</protein>
<dbReference type="OrthoDB" id="1858978at2759"/>
<dbReference type="PANTHER" id="PTHR31589:SF111">
    <property type="entry name" value="NEPROSIN DOMAIN-CONTAINING PROTEIN"/>
    <property type="match status" value="1"/>
</dbReference>
<gene>
    <name evidence="2" type="ORF">NE237_003318</name>
</gene>
<organism evidence="2 3">
    <name type="scientific">Protea cynaroides</name>
    <dbReference type="NCBI Taxonomy" id="273540"/>
    <lineage>
        <taxon>Eukaryota</taxon>
        <taxon>Viridiplantae</taxon>
        <taxon>Streptophyta</taxon>
        <taxon>Embryophyta</taxon>
        <taxon>Tracheophyta</taxon>
        <taxon>Spermatophyta</taxon>
        <taxon>Magnoliopsida</taxon>
        <taxon>Proteales</taxon>
        <taxon>Proteaceae</taxon>
        <taxon>Protea</taxon>
    </lineage>
</organism>
<dbReference type="PROSITE" id="PS52045">
    <property type="entry name" value="NEPROSIN_PEP_CD"/>
    <property type="match status" value="2"/>
</dbReference>
<comment type="caution">
    <text evidence="2">The sequence shown here is derived from an EMBL/GenBank/DDBJ whole genome shotgun (WGS) entry which is preliminary data.</text>
</comment>
<dbReference type="Proteomes" id="UP001141806">
    <property type="component" value="Unassembled WGS sequence"/>
</dbReference>
<sequence length="867" mass="97900">MSSSSPFASFTETSHFTFTILASSHESKSTSQTQFQPRGKEARKGDWGIMGNKVMVNGLRLKEIKILWGIAFIILIQGIVHAKLVHRENFSDIDKKLKQINRPAVKTIQMEPSYYPAFETMENKKPEIQRAIEASQLWRKSGSCPEGTIPIRRIRKEDLLRASSLEDFGRKKPSFYSLSPEINQTGCVNSTTKSYSKQANLSVGTLLTQGSAYLGAQGDINVWNPYVAADNEYSGAYISLKNGPYYDFESVESGWVVNPSVYGDRRTRLFGYWTADASKKTGCFDLVCPGFVQTSQSMVLGAVLDPVSVFGGAQYQISTHIYLDPKTGNWWLQFGNLNLGYWPKSLFGALSQMASSVEWGGEVSSSHIGQTHPHTATDMGTGKYPGIGFKYDCFIRGLRYMDNSLNLKFPTVAYPYTDEYNCYDIYYLRDYIDEPEFYFGGPEPQKLLDIPVYFAKEERKRDWGIMRNKVMARGLRLKEIKILWGIAFIIFVQGIVHAKLVHTENNFSEIDKKLKQINRPAVKSIQMKPSYYPAFETMDKKKPELHRAIEASQLWRKSGSCPEGTIPIRRIRKQDLLRATSLGDFGRKKPSFSSISPEINQTGRVNFTTKSYNKQANLSVGILITQGLAYLGAQGDINVWNPYVAADDEYSAAYISLKNGPYYDFESVESGWVVNPSVYGDRRTRIFGYWTADASKKTGCFDLVCPGFVQTSQSIVLGGVLDHVSVFGGAQYQISTHFYLDPNTGNWWLQFGNLNLGYWPKSLFGSLSQMASSVEWGGEVSSSHIGQTHPHTATDMGTGEDPGIGFKYDCFIRQLRFIDNSLQLKFPTVAYPYTDEYNCYDIYYLKEYIDEPEFYFGGPGYDEVRCP</sequence>
<reference evidence="2" key="1">
    <citation type="journal article" date="2023" name="Plant J.">
        <title>The genome of the king protea, Protea cynaroides.</title>
        <authorList>
            <person name="Chang J."/>
            <person name="Duong T.A."/>
            <person name="Schoeman C."/>
            <person name="Ma X."/>
            <person name="Roodt D."/>
            <person name="Barker N."/>
            <person name="Li Z."/>
            <person name="Van de Peer Y."/>
            <person name="Mizrachi E."/>
        </authorList>
    </citation>
    <scope>NUCLEOTIDE SEQUENCE</scope>
    <source>
        <tissue evidence="2">Young leaves</tissue>
    </source>
</reference>
<evidence type="ECO:0000259" key="1">
    <source>
        <dbReference type="PROSITE" id="PS52045"/>
    </source>
</evidence>
<dbReference type="Pfam" id="PF14365">
    <property type="entry name" value="Neprosin_AP"/>
    <property type="match status" value="2"/>
</dbReference>
<keyword evidence="3" id="KW-1185">Reference proteome</keyword>
<feature type="domain" description="Neprosin PEP catalytic" evidence="1">
    <location>
        <begin position="194"/>
        <end position="446"/>
    </location>
</feature>
<dbReference type="PANTHER" id="PTHR31589">
    <property type="entry name" value="PROTEIN, PUTATIVE (DUF239)-RELATED-RELATED"/>
    <property type="match status" value="1"/>
</dbReference>
<feature type="domain" description="Neprosin PEP catalytic" evidence="1">
    <location>
        <begin position="611"/>
        <end position="867"/>
    </location>
</feature>
<dbReference type="Gene3D" id="3.90.1320.10">
    <property type="entry name" value="Outer-capsid protein sigma 3, large lobe"/>
    <property type="match status" value="2"/>
</dbReference>
<name>A0A9Q0KGT5_9MAGN</name>
<dbReference type="EMBL" id="JAMYWD010000005">
    <property type="protein sequence ID" value="KAJ4970219.1"/>
    <property type="molecule type" value="Genomic_DNA"/>
</dbReference>
<proteinExistence type="predicted"/>